<dbReference type="Gene3D" id="3.80.10.10">
    <property type="entry name" value="Ribonuclease Inhibitor"/>
    <property type="match status" value="1"/>
</dbReference>
<evidence type="ECO:0008006" key="3">
    <source>
        <dbReference type="Google" id="ProtNLM"/>
    </source>
</evidence>
<sequence>MAGGERSTNFHGIISALESQKNFLQEVIITLRVRYCDTKQLKVLDCKISSLEIFYCPLDEESLLLEAFKSICSNITYLNISNIGFSTQLLELIRRNESFFSQLQHLSFGEISLVKIEMAVAFLRALPKRTTKISALVFNGFEFKFTEAEYDQLQSTLIYIIKSQKQLKLFSIVIEEHALTKYCSIISALEKKTGISLQRLKVESRCEQIQEYSLLINALKSFCPNITYLNIMNIGFSIKLIEAFCNLQKLQFLTLICNVDDVPEEEMKIRAMKKLIIEKLDNEERNVGLEDPSMLDKNIRKEVEAYTKHMLCWPI</sequence>
<dbReference type="InterPro" id="IPR032675">
    <property type="entry name" value="LRR_dom_sf"/>
</dbReference>
<name>A0A397VPM4_9GLOM</name>
<comment type="caution">
    <text evidence="1">The sequence shown here is derived from an EMBL/GenBank/DDBJ whole genome shotgun (WGS) entry which is preliminary data.</text>
</comment>
<dbReference type="EMBL" id="QKWP01000246">
    <property type="protein sequence ID" value="RIB23721.1"/>
    <property type="molecule type" value="Genomic_DNA"/>
</dbReference>
<protein>
    <recommendedName>
        <fullName evidence="3">F-box domain-containing protein</fullName>
    </recommendedName>
</protein>
<dbReference type="OrthoDB" id="660555at2759"/>
<gene>
    <name evidence="1" type="ORF">C2G38_2170380</name>
</gene>
<accession>A0A397VPM4</accession>
<dbReference type="Proteomes" id="UP000266673">
    <property type="component" value="Unassembled WGS sequence"/>
</dbReference>
<keyword evidence="2" id="KW-1185">Reference proteome</keyword>
<evidence type="ECO:0000313" key="1">
    <source>
        <dbReference type="EMBL" id="RIB23721.1"/>
    </source>
</evidence>
<reference evidence="1 2" key="1">
    <citation type="submission" date="2018-06" db="EMBL/GenBank/DDBJ databases">
        <title>Comparative genomics reveals the genomic features of Rhizophagus irregularis, R. cerebriforme, R. diaphanum and Gigaspora rosea, and their symbiotic lifestyle signature.</title>
        <authorList>
            <person name="Morin E."/>
            <person name="San Clemente H."/>
            <person name="Chen E.C.H."/>
            <person name="De La Providencia I."/>
            <person name="Hainaut M."/>
            <person name="Kuo A."/>
            <person name="Kohler A."/>
            <person name="Murat C."/>
            <person name="Tang N."/>
            <person name="Roy S."/>
            <person name="Loubradou J."/>
            <person name="Henrissat B."/>
            <person name="Grigoriev I.V."/>
            <person name="Corradi N."/>
            <person name="Roux C."/>
            <person name="Martin F.M."/>
        </authorList>
    </citation>
    <scope>NUCLEOTIDE SEQUENCE [LARGE SCALE GENOMIC DNA]</scope>
    <source>
        <strain evidence="1 2">DAOM 194757</strain>
    </source>
</reference>
<organism evidence="1 2">
    <name type="scientific">Gigaspora rosea</name>
    <dbReference type="NCBI Taxonomy" id="44941"/>
    <lineage>
        <taxon>Eukaryota</taxon>
        <taxon>Fungi</taxon>
        <taxon>Fungi incertae sedis</taxon>
        <taxon>Mucoromycota</taxon>
        <taxon>Glomeromycotina</taxon>
        <taxon>Glomeromycetes</taxon>
        <taxon>Diversisporales</taxon>
        <taxon>Gigasporaceae</taxon>
        <taxon>Gigaspora</taxon>
    </lineage>
</organism>
<evidence type="ECO:0000313" key="2">
    <source>
        <dbReference type="Proteomes" id="UP000266673"/>
    </source>
</evidence>
<dbReference type="AlphaFoldDB" id="A0A397VPM4"/>
<proteinExistence type="predicted"/>
<dbReference type="SUPFAM" id="SSF52047">
    <property type="entry name" value="RNI-like"/>
    <property type="match status" value="1"/>
</dbReference>